<keyword evidence="4" id="KW-1185">Reference proteome</keyword>
<evidence type="ECO:0000313" key="4">
    <source>
        <dbReference type="Proteomes" id="UP000054144"/>
    </source>
</evidence>
<dbReference type="CDD" id="cd19490">
    <property type="entry name" value="XRCC2"/>
    <property type="match status" value="1"/>
</dbReference>
<dbReference type="PANTHER" id="PTHR46644">
    <property type="entry name" value="DNA REPAIR PROTEIN XRCC2"/>
    <property type="match status" value="1"/>
</dbReference>
<name>A0A0D7A390_9AGAR</name>
<accession>A0A0D7A390</accession>
<dbReference type="GO" id="GO:0033063">
    <property type="term" value="C:Rad51B-Rad51C-Rad51D-XRCC2 complex"/>
    <property type="evidence" value="ECO:0007669"/>
    <property type="project" value="InterPro"/>
</dbReference>
<gene>
    <name evidence="3" type="ORF">FISHEDRAFT_67036</name>
</gene>
<evidence type="ECO:0000259" key="2">
    <source>
        <dbReference type="Pfam" id="PF08423"/>
    </source>
</evidence>
<dbReference type="EMBL" id="KN882048">
    <property type="protein sequence ID" value="KIY45487.1"/>
    <property type="molecule type" value="Genomic_DNA"/>
</dbReference>
<reference evidence="3 4" key="1">
    <citation type="journal article" date="2015" name="Fungal Genet. Biol.">
        <title>Evolution of novel wood decay mechanisms in Agaricales revealed by the genome sequences of Fistulina hepatica and Cylindrobasidium torrendii.</title>
        <authorList>
            <person name="Floudas D."/>
            <person name="Held B.W."/>
            <person name="Riley R."/>
            <person name="Nagy L.G."/>
            <person name="Koehler G."/>
            <person name="Ransdell A.S."/>
            <person name="Younus H."/>
            <person name="Chow J."/>
            <person name="Chiniquy J."/>
            <person name="Lipzen A."/>
            <person name="Tritt A."/>
            <person name="Sun H."/>
            <person name="Haridas S."/>
            <person name="LaButti K."/>
            <person name="Ohm R.A."/>
            <person name="Kues U."/>
            <person name="Blanchette R.A."/>
            <person name="Grigoriev I.V."/>
            <person name="Minto R.E."/>
            <person name="Hibbett D.S."/>
        </authorList>
    </citation>
    <scope>NUCLEOTIDE SEQUENCE [LARGE SCALE GENOMIC DNA]</scope>
    <source>
        <strain evidence="3 4">ATCC 64428</strain>
    </source>
</reference>
<dbReference type="GO" id="GO:0042148">
    <property type="term" value="P:DNA strand invasion"/>
    <property type="evidence" value="ECO:0007669"/>
    <property type="project" value="TreeGrafter"/>
</dbReference>
<proteinExistence type="predicted"/>
<dbReference type="GO" id="GO:0000724">
    <property type="term" value="P:double-strand break repair via homologous recombination"/>
    <property type="evidence" value="ECO:0007669"/>
    <property type="project" value="InterPro"/>
</dbReference>
<dbReference type="Pfam" id="PF08423">
    <property type="entry name" value="Rad51"/>
    <property type="match status" value="1"/>
</dbReference>
<dbReference type="Gene3D" id="3.40.50.300">
    <property type="entry name" value="P-loop containing nucleotide triphosphate hydrolases"/>
    <property type="match status" value="1"/>
</dbReference>
<organism evidence="3 4">
    <name type="scientific">Fistulina hepatica ATCC 64428</name>
    <dbReference type="NCBI Taxonomy" id="1128425"/>
    <lineage>
        <taxon>Eukaryota</taxon>
        <taxon>Fungi</taxon>
        <taxon>Dikarya</taxon>
        <taxon>Basidiomycota</taxon>
        <taxon>Agaricomycotina</taxon>
        <taxon>Agaricomycetes</taxon>
        <taxon>Agaricomycetidae</taxon>
        <taxon>Agaricales</taxon>
        <taxon>Fistulinaceae</taxon>
        <taxon>Fistulina</taxon>
    </lineage>
</organism>
<dbReference type="OrthoDB" id="420422at2759"/>
<feature type="region of interest" description="Disordered" evidence="1">
    <location>
        <begin position="245"/>
        <end position="265"/>
    </location>
</feature>
<dbReference type="GO" id="GO:0000400">
    <property type="term" value="F:four-way junction DNA binding"/>
    <property type="evidence" value="ECO:0007669"/>
    <property type="project" value="TreeGrafter"/>
</dbReference>
<feature type="domain" description="Rad51-like C-terminal" evidence="2">
    <location>
        <begin position="37"/>
        <end position="157"/>
    </location>
</feature>
<protein>
    <recommendedName>
        <fullName evidence="2">Rad51-like C-terminal domain-containing protein</fullName>
    </recommendedName>
</protein>
<evidence type="ECO:0000313" key="3">
    <source>
        <dbReference type="EMBL" id="KIY45487.1"/>
    </source>
</evidence>
<evidence type="ECO:0000256" key="1">
    <source>
        <dbReference type="SAM" id="MobiDB-lite"/>
    </source>
</evidence>
<sequence length="297" mass="33103">MLSVFPPGSTNIPALDAHLFSESIHTHMSPESSLNWGDVIEIQGPAASGKSHLLYWLLITCISQRSSGGWDKSAVLIDTDGTFNAHRLFRLLRSHLKSASDDTVSNALRRLHVFSPQSSTQLIACLAHLSAYHETKLSGEEIGILAVDSISAFYWPDRFTVEQMRSVGDRAYANPLQSVLVMLRRFQSSHRPVIFLTNWGLHPLPNSPFFKQHLHPFPSPFAQASAEKLSLTHHITLSLTADKDRAQESELAEETEEEKPPSDRETCTRLVGLVRTPGRQRVSRFSLCIFSDHIVAG</sequence>
<dbReference type="AlphaFoldDB" id="A0A0D7A390"/>
<dbReference type="GO" id="GO:0005657">
    <property type="term" value="C:replication fork"/>
    <property type="evidence" value="ECO:0007669"/>
    <property type="project" value="InterPro"/>
</dbReference>
<dbReference type="PANTHER" id="PTHR46644:SF2">
    <property type="entry name" value="DNA REPAIR PROTEIN XRCC2"/>
    <property type="match status" value="1"/>
</dbReference>
<dbReference type="InterPro" id="IPR030547">
    <property type="entry name" value="XRCC2"/>
</dbReference>
<dbReference type="InterPro" id="IPR013632">
    <property type="entry name" value="Rad51_C"/>
</dbReference>
<dbReference type="GO" id="GO:0005815">
    <property type="term" value="C:microtubule organizing center"/>
    <property type="evidence" value="ECO:0007669"/>
    <property type="project" value="TreeGrafter"/>
</dbReference>
<dbReference type="InterPro" id="IPR027417">
    <property type="entry name" value="P-loop_NTPase"/>
</dbReference>
<dbReference type="SUPFAM" id="SSF52540">
    <property type="entry name" value="P-loop containing nucleoside triphosphate hydrolases"/>
    <property type="match status" value="1"/>
</dbReference>
<dbReference type="Proteomes" id="UP000054144">
    <property type="component" value="Unassembled WGS sequence"/>
</dbReference>